<evidence type="ECO:0000313" key="2">
    <source>
        <dbReference type="Proteomes" id="UP000578252"/>
    </source>
</evidence>
<evidence type="ECO:0008006" key="3">
    <source>
        <dbReference type="Google" id="ProtNLM"/>
    </source>
</evidence>
<dbReference type="RefSeq" id="WP_169772482.1">
    <property type="nucleotide sequence ID" value="NZ_JABCUR010000014.1"/>
</dbReference>
<name>A0A7Y0U3W8_9ACTO</name>
<dbReference type="EMBL" id="JABCUR010000014">
    <property type="protein sequence ID" value="NMW65983.1"/>
    <property type="molecule type" value="Genomic_DNA"/>
</dbReference>
<evidence type="ECO:0000313" key="1">
    <source>
        <dbReference type="EMBL" id="NMW65983.1"/>
    </source>
</evidence>
<protein>
    <recommendedName>
        <fullName evidence="3">Tail terminator</fullName>
    </recommendedName>
</protein>
<organism evidence="1 2">
    <name type="scientific">Mobiluncus mulieris</name>
    <dbReference type="NCBI Taxonomy" id="2052"/>
    <lineage>
        <taxon>Bacteria</taxon>
        <taxon>Bacillati</taxon>
        <taxon>Actinomycetota</taxon>
        <taxon>Actinomycetes</taxon>
        <taxon>Actinomycetales</taxon>
        <taxon>Actinomycetaceae</taxon>
        <taxon>Mobiluncus</taxon>
    </lineage>
</organism>
<comment type="caution">
    <text evidence="1">The sequence shown here is derived from an EMBL/GenBank/DDBJ whole genome shotgun (WGS) entry which is preliminary data.</text>
</comment>
<proteinExistence type="predicted"/>
<sequence length="140" mass="15580">MSIVVPADVELFLTKYLRQTLLMNNLTVQVSNKEPGNLRLPLQRPLVVVRDDGGGQQSRLTFAHRVGVNVLAGSKRSDYDANRLARIVYGILTDDDIVEADASPIVAFYREGCVPPTPVLESLDVARRYMTVEYLTVGEF</sequence>
<reference evidence="1 2" key="1">
    <citation type="submission" date="2020-04" db="EMBL/GenBank/DDBJ databases">
        <title>Antimicrobial susceptibility and clonality of vaginal-derived multi-drug resistant Mobiluncus isolates in China.</title>
        <authorList>
            <person name="Zhang X."/>
        </authorList>
    </citation>
    <scope>NUCLEOTIDE SEQUENCE [LARGE SCALE GENOMIC DNA]</scope>
    <source>
        <strain evidence="1 2">13</strain>
    </source>
</reference>
<dbReference type="Proteomes" id="UP000578252">
    <property type="component" value="Unassembled WGS sequence"/>
</dbReference>
<gene>
    <name evidence="1" type="ORF">HHJ78_10855</name>
</gene>
<dbReference type="AlphaFoldDB" id="A0A7Y0U3W8"/>
<accession>A0A7Y0U3W8</accession>